<feature type="active site" description="Proton donor/acceptor" evidence="12 14">
    <location>
        <position position="132"/>
    </location>
</feature>
<comment type="subunit">
    <text evidence="12">Homotetramer; dimer of dimers.</text>
</comment>
<keyword evidence="6 12" id="KW-0028">Amino-acid biosynthesis</keyword>
<dbReference type="InterPro" id="IPR020624">
    <property type="entry name" value="Schiff_base-form_aldolases_CS"/>
</dbReference>
<dbReference type="EMBL" id="CADCVC010000013">
    <property type="protein sequence ID" value="CAA9424062.1"/>
    <property type="molecule type" value="Genomic_DNA"/>
</dbReference>
<dbReference type="PANTHER" id="PTHR12128">
    <property type="entry name" value="DIHYDRODIPICOLINATE SYNTHASE"/>
    <property type="match status" value="1"/>
</dbReference>
<dbReference type="InterPro" id="IPR020625">
    <property type="entry name" value="Schiff_base-form_aldolases_AS"/>
</dbReference>
<dbReference type="AlphaFoldDB" id="A0A6J4PZI5"/>
<organism evidence="16">
    <name type="scientific">uncultured Rubrobacteraceae bacterium</name>
    <dbReference type="NCBI Taxonomy" id="349277"/>
    <lineage>
        <taxon>Bacteria</taxon>
        <taxon>Bacillati</taxon>
        <taxon>Actinomycetota</taxon>
        <taxon>Rubrobacteria</taxon>
        <taxon>Rubrobacterales</taxon>
        <taxon>Rubrobacteraceae</taxon>
        <taxon>environmental samples</taxon>
    </lineage>
</organism>
<accession>A0A6J4PZI5</accession>
<comment type="function">
    <text evidence="1 12">Catalyzes the condensation of (S)-aspartate-beta-semialdehyde [(S)-ASA] and pyruvate to 4-hydroxy-tetrahydrodipicolinate (HTPA).</text>
</comment>
<dbReference type="GO" id="GO:0008840">
    <property type="term" value="F:4-hydroxy-tetrahydrodipicolinate synthase activity"/>
    <property type="evidence" value="ECO:0007669"/>
    <property type="project" value="UniProtKB-UniRule"/>
</dbReference>
<evidence type="ECO:0000256" key="14">
    <source>
        <dbReference type="PIRSR" id="PIRSR001365-1"/>
    </source>
</evidence>
<evidence type="ECO:0000256" key="2">
    <source>
        <dbReference type="ARBA" id="ARBA00005120"/>
    </source>
</evidence>
<feature type="binding site" evidence="12 15">
    <location>
        <position position="44"/>
    </location>
    <ligand>
        <name>pyruvate</name>
        <dbReference type="ChEBI" id="CHEBI:15361"/>
    </ligand>
</feature>
<feature type="site" description="Part of a proton relay during catalysis" evidence="12">
    <location>
        <position position="106"/>
    </location>
</feature>
<evidence type="ECO:0000256" key="1">
    <source>
        <dbReference type="ARBA" id="ARBA00003294"/>
    </source>
</evidence>
<reference evidence="16" key="1">
    <citation type="submission" date="2020-02" db="EMBL/GenBank/DDBJ databases">
        <authorList>
            <person name="Meier V. D."/>
        </authorList>
    </citation>
    <scope>NUCLEOTIDE SEQUENCE</scope>
    <source>
        <strain evidence="16">AVDCRST_MAG80</strain>
    </source>
</reference>
<keyword evidence="8 12" id="KW-0457">Lysine biosynthesis</keyword>
<feature type="binding site" evidence="12 15">
    <location>
        <position position="202"/>
    </location>
    <ligand>
        <name>pyruvate</name>
        <dbReference type="ChEBI" id="CHEBI:15361"/>
    </ligand>
</feature>
<dbReference type="PRINTS" id="PR00146">
    <property type="entry name" value="DHPICSNTHASE"/>
</dbReference>
<dbReference type="SMART" id="SM01130">
    <property type="entry name" value="DHDPS"/>
    <property type="match status" value="1"/>
</dbReference>
<sequence length="298" mass="31616">MFSGAFTALVTPFKNGEVDVEALESLVEFQIEGGIDGLVPCGTTGESPTLSEEEDRLVIETVVRVTGGRVPVVAGTGSNNTASAIKYTKMAEEVGADGSLQVAPYYNKPTQEGLFRHYAVIAENTSLPLVLYNIPGRTNVTIAPETIAQLSEIPNIVGVKESTLSMNMVSDIRHLCGEEFDIFSGDDPVTLPLMALGGTGVISVVANIAPGAVSDMVAAMNSGNLARGRELHYRLLPLIRALSVETNPIPIKAAASLLGLCSDELRLPLVPMSGENLRRLQEVMELSATLLPTPEEVL</sequence>
<dbReference type="CDD" id="cd00950">
    <property type="entry name" value="DHDPS"/>
    <property type="match status" value="1"/>
</dbReference>
<comment type="similarity">
    <text evidence="3 12 13">Belongs to the DapA family.</text>
</comment>
<evidence type="ECO:0000256" key="13">
    <source>
        <dbReference type="PIRNR" id="PIRNR001365"/>
    </source>
</evidence>
<evidence type="ECO:0000256" key="12">
    <source>
        <dbReference type="HAMAP-Rule" id="MF_00418"/>
    </source>
</evidence>
<keyword evidence="10 12" id="KW-0704">Schiff base</keyword>
<evidence type="ECO:0000256" key="15">
    <source>
        <dbReference type="PIRSR" id="PIRSR001365-2"/>
    </source>
</evidence>
<keyword evidence="5 12" id="KW-0963">Cytoplasm</keyword>
<dbReference type="GO" id="GO:0009089">
    <property type="term" value="P:lysine biosynthetic process via diaminopimelate"/>
    <property type="evidence" value="ECO:0007669"/>
    <property type="project" value="UniProtKB-UniRule"/>
</dbReference>
<evidence type="ECO:0000256" key="8">
    <source>
        <dbReference type="ARBA" id="ARBA00023154"/>
    </source>
</evidence>
<dbReference type="GO" id="GO:0019877">
    <property type="term" value="P:diaminopimelate biosynthetic process"/>
    <property type="evidence" value="ECO:0007669"/>
    <property type="project" value="UniProtKB-UniRule"/>
</dbReference>
<keyword evidence="7 12" id="KW-0220">Diaminopimelate biosynthesis</keyword>
<dbReference type="PIRSF" id="PIRSF001365">
    <property type="entry name" value="DHDPS"/>
    <property type="match status" value="1"/>
</dbReference>
<evidence type="ECO:0000256" key="4">
    <source>
        <dbReference type="ARBA" id="ARBA00012086"/>
    </source>
</evidence>
<feature type="site" description="Part of a proton relay during catalysis" evidence="12">
    <location>
        <position position="43"/>
    </location>
</feature>
<dbReference type="EC" id="4.3.3.7" evidence="4 12"/>
<evidence type="ECO:0000256" key="6">
    <source>
        <dbReference type="ARBA" id="ARBA00022605"/>
    </source>
</evidence>
<dbReference type="PROSITE" id="PS00666">
    <property type="entry name" value="DHDPS_2"/>
    <property type="match status" value="1"/>
</dbReference>
<feature type="active site" description="Schiff-base intermediate with substrate" evidence="12 14">
    <location>
        <position position="160"/>
    </location>
</feature>
<proteinExistence type="inferred from homology"/>
<evidence type="ECO:0000256" key="5">
    <source>
        <dbReference type="ARBA" id="ARBA00022490"/>
    </source>
</evidence>
<dbReference type="NCBIfam" id="TIGR00674">
    <property type="entry name" value="dapA"/>
    <property type="match status" value="1"/>
</dbReference>
<comment type="caution">
    <text evidence="12">Was originally thought to be a dihydrodipicolinate synthase (DHDPS), catalyzing the condensation of (S)-aspartate-beta-semialdehyde [(S)-ASA] and pyruvate to dihydrodipicolinate (DHDP). However, it was shown in E.coli that the product of the enzymatic reaction is not dihydrodipicolinate but in fact (4S)-4-hydroxy-2,3,4,5-tetrahydro-(2S)-dipicolinic acid (HTPA), and that the consecutive dehydration reaction leading to DHDP is not spontaneous but catalyzed by DapB.</text>
</comment>
<evidence type="ECO:0000256" key="9">
    <source>
        <dbReference type="ARBA" id="ARBA00023239"/>
    </source>
</evidence>
<evidence type="ECO:0000256" key="3">
    <source>
        <dbReference type="ARBA" id="ARBA00007592"/>
    </source>
</evidence>
<dbReference type="Pfam" id="PF00701">
    <property type="entry name" value="DHDPS"/>
    <property type="match status" value="1"/>
</dbReference>
<gene>
    <name evidence="12" type="primary">dapA</name>
    <name evidence="16" type="ORF">AVDCRST_MAG80-129</name>
</gene>
<dbReference type="InterPro" id="IPR002220">
    <property type="entry name" value="DapA-like"/>
</dbReference>
<comment type="catalytic activity">
    <reaction evidence="11 12">
        <text>L-aspartate 4-semialdehyde + pyruvate = (2S,4S)-4-hydroxy-2,3,4,5-tetrahydrodipicolinate + H2O + H(+)</text>
        <dbReference type="Rhea" id="RHEA:34171"/>
        <dbReference type="ChEBI" id="CHEBI:15361"/>
        <dbReference type="ChEBI" id="CHEBI:15377"/>
        <dbReference type="ChEBI" id="CHEBI:15378"/>
        <dbReference type="ChEBI" id="CHEBI:67139"/>
        <dbReference type="ChEBI" id="CHEBI:537519"/>
        <dbReference type="EC" id="4.3.3.7"/>
    </reaction>
</comment>
<evidence type="ECO:0000256" key="10">
    <source>
        <dbReference type="ARBA" id="ARBA00023270"/>
    </source>
</evidence>
<protein>
    <recommendedName>
        <fullName evidence="4 12">4-hydroxy-tetrahydrodipicolinate synthase</fullName>
        <shortName evidence="12">HTPA synthase</shortName>
        <ecNumber evidence="4 12">4.3.3.7</ecNumber>
    </recommendedName>
</protein>
<dbReference type="Gene3D" id="3.20.20.70">
    <property type="entry name" value="Aldolase class I"/>
    <property type="match status" value="1"/>
</dbReference>
<name>A0A6J4PZI5_9ACTN</name>
<dbReference type="PROSITE" id="PS00665">
    <property type="entry name" value="DHDPS_1"/>
    <property type="match status" value="1"/>
</dbReference>
<dbReference type="GO" id="GO:0005829">
    <property type="term" value="C:cytosol"/>
    <property type="evidence" value="ECO:0007669"/>
    <property type="project" value="TreeGrafter"/>
</dbReference>
<dbReference type="SUPFAM" id="SSF51569">
    <property type="entry name" value="Aldolase"/>
    <property type="match status" value="1"/>
</dbReference>
<dbReference type="PANTHER" id="PTHR12128:SF66">
    <property type="entry name" value="4-HYDROXY-2-OXOGLUTARATE ALDOLASE, MITOCHONDRIAL"/>
    <property type="match status" value="1"/>
</dbReference>
<dbReference type="UniPathway" id="UPA00034">
    <property type="reaction ID" value="UER00017"/>
</dbReference>
<comment type="subcellular location">
    <subcellularLocation>
        <location evidence="12">Cytoplasm</location>
    </subcellularLocation>
</comment>
<evidence type="ECO:0000256" key="11">
    <source>
        <dbReference type="ARBA" id="ARBA00047836"/>
    </source>
</evidence>
<evidence type="ECO:0000256" key="7">
    <source>
        <dbReference type="ARBA" id="ARBA00022915"/>
    </source>
</evidence>
<keyword evidence="9 12" id="KW-0456">Lyase</keyword>
<dbReference type="InterPro" id="IPR013785">
    <property type="entry name" value="Aldolase_TIM"/>
</dbReference>
<comment type="pathway">
    <text evidence="2 12">Amino-acid biosynthesis; L-lysine biosynthesis via DAP pathway; (S)-tetrahydrodipicolinate from L-aspartate: step 3/4.</text>
</comment>
<dbReference type="InterPro" id="IPR005263">
    <property type="entry name" value="DapA"/>
</dbReference>
<evidence type="ECO:0000313" key="16">
    <source>
        <dbReference type="EMBL" id="CAA9424062.1"/>
    </source>
</evidence>
<dbReference type="HAMAP" id="MF_00418">
    <property type="entry name" value="DapA"/>
    <property type="match status" value="1"/>
</dbReference>